<dbReference type="EMBL" id="JARK01000014">
    <property type="protein sequence ID" value="EYC45905.1"/>
    <property type="molecule type" value="Genomic_DNA"/>
</dbReference>
<dbReference type="AlphaFoldDB" id="A0A016X1W6"/>
<evidence type="ECO:0000313" key="2">
    <source>
        <dbReference type="Proteomes" id="UP000024635"/>
    </source>
</evidence>
<name>A0A016X1W6_9BILA</name>
<proteinExistence type="predicted"/>
<keyword evidence="2" id="KW-1185">Reference proteome</keyword>
<protein>
    <submittedName>
        <fullName evidence="1">Uncharacterized protein</fullName>
    </submittedName>
</protein>
<sequence>MQFADHLSGASLYTWLPTTAVVFTDKFSSFRSVRSTTSHVSSVKQTNTDTVPINGVQRPFYDILCIVPESACRADSQSANNSNMKTRWQIDRYLRQLMRRLPC</sequence>
<dbReference type="Proteomes" id="UP000024635">
    <property type="component" value="Unassembled WGS sequence"/>
</dbReference>
<organism evidence="1 2">
    <name type="scientific">Ancylostoma ceylanicum</name>
    <dbReference type="NCBI Taxonomy" id="53326"/>
    <lineage>
        <taxon>Eukaryota</taxon>
        <taxon>Metazoa</taxon>
        <taxon>Ecdysozoa</taxon>
        <taxon>Nematoda</taxon>
        <taxon>Chromadorea</taxon>
        <taxon>Rhabditida</taxon>
        <taxon>Rhabditina</taxon>
        <taxon>Rhabditomorpha</taxon>
        <taxon>Strongyloidea</taxon>
        <taxon>Ancylostomatidae</taxon>
        <taxon>Ancylostomatinae</taxon>
        <taxon>Ancylostoma</taxon>
    </lineage>
</organism>
<gene>
    <name evidence="1" type="primary">Acey_s0414.g1050</name>
    <name evidence="1" type="ORF">Y032_0414g1050</name>
</gene>
<accession>A0A016X1W6</accession>
<evidence type="ECO:0000313" key="1">
    <source>
        <dbReference type="EMBL" id="EYC45905.1"/>
    </source>
</evidence>
<reference evidence="2" key="1">
    <citation type="journal article" date="2015" name="Nat. Genet.">
        <title>The genome and transcriptome of the zoonotic hookworm Ancylostoma ceylanicum identify infection-specific gene families.</title>
        <authorList>
            <person name="Schwarz E.M."/>
            <person name="Hu Y."/>
            <person name="Antoshechkin I."/>
            <person name="Miller M.M."/>
            <person name="Sternberg P.W."/>
            <person name="Aroian R.V."/>
        </authorList>
    </citation>
    <scope>NUCLEOTIDE SEQUENCE</scope>
    <source>
        <strain evidence="2">HY135</strain>
    </source>
</reference>
<comment type="caution">
    <text evidence="1">The sequence shown here is derived from an EMBL/GenBank/DDBJ whole genome shotgun (WGS) entry which is preliminary data.</text>
</comment>